<gene>
    <name evidence="1" type="ORF">Vadar_033571</name>
</gene>
<dbReference type="Proteomes" id="UP000828048">
    <property type="component" value="Chromosome 3"/>
</dbReference>
<organism evidence="1 2">
    <name type="scientific">Vaccinium darrowii</name>
    <dbReference type="NCBI Taxonomy" id="229202"/>
    <lineage>
        <taxon>Eukaryota</taxon>
        <taxon>Viridiplantae</taxon>
        <taxon>Streptophyta</taxon>
        <taxon>Embryophyta</taxon>
        <taxon>Tracheophyta</taxon>
        <taxon>Spermatophyta</taxon>
        <taxon>Magnoliopsida</taxon>
        <taxon>eudicotyledons</taxon>
        <taxon>Gunneridae</taxon>
        <taxon>Pentapetalae</taxon>
        <taxon>asterids</taxon>
        <taxon>Ericales</taxon>
        <taxon>Ericaceae</taxon>
        <taxon>Vaccinioideae</taxon>
        <taxon>Vaccinieae</taxon>
        <taxon>Vaccinium</taxon>
    </lineage>
</organism>
<protein>
    <submittedName>
        <fullName evidence="1">Uncharacterized protein</fullName>
    </submittedName>
</protein>
<evidence type="ECO:0000313" key="2">
    <source>
        <dbReference type="Proteomes" id="UP000828048"/>
    </source>
</evidence>
<sequence length="144" mass="15445">MSSSGSWAFEEGQISQPARLASDVDSSPDANYGKNLSRNGTKVFDTLPSSEPVSSTASSNRFPFPKSQNTIDGGVIQSEGSCRFFSLDETLKATNNFDDASIVGNGRFGKVYKGFIEDGAAIYGCHKAVECRIQTRCQRVLDGG</sequence>
<comment type="caution">
    <text evidence="1">The sequence shown here is derived from an EMBL/GenBank/DDBJ whole genome shotgun (WGS) entry which is preliminary data.</text>
</comment>
<evidence type="ECO:0000313" key="1">
    <source>
        <dbReference type="EMBL" id="KAH7859243.1"/>
    </source>
</evidence>
<dbReference type="EMBL" id="CM037153">
    <property type="protein sequence ID" value="KAH7859243.1"/>
    <property type="molecule type" value="Genomic_DNA"/>
</dbReference>
<reference evidence="1 2" key="1">
    <citation type="journal article" date="2021" name="Hortic Res">
        <title>High-quality reference genome and annotation aids understanding of berry development for evergreen blueberry (Vaccinium darrowii).</title>
        <authorList>
            <person name="Yu J."/>
            <person name="Hulse-Kemp A.M."/>
            <person name="Babiker E."/>
            <person name="Staton M."/>
        </authorList>
    </citation>
    <scope>NUCLEOTIDE SEQUENCE [LARGE SCALE GENOMIC DNA]</scope>
    <source>
        <strain evidence="2">cv. NJ 8807/NJ 8810</strain>
        <tissue evidence="1">Young leaf</tissue>
    </source>
</reference>
<name>A0ACB7Z0X2_9ERIC</name>
<accession>A0ACB7Z0X2</accession>
<keyword evidence="2" id="KW-1185">Reference proteome</keyword>
<proteinExistence type="predicted"/>